<dbReference type="InterPro" id="IPR051203">
    <property type="entry name" value="Polysaccharide_Synthase-Rel"/>
</dbReference>
<protein>
    <recommendedName>
        <fullName evidence="3">Polysaccharide biosynthesis protein CapD-like domain-containing protein</fullName>
    </recommendedName>
</protein>
<keyword evidence="1" id="KW-0812">Transmembrane</keyword>
<evidence type="ECO:0008006" key="3">
    <source>
        <dbReference type="Google" id="ProtNLM"/>
    </source>
</evidence>
<evidence type="ECO:0000313" key="2">
    <source>
        <dbReference type="EMBL" id="SVE43745.1"/>
    </source>
</evidence>
<reference evidence="2" key="1">
    <citation type="submission" date="2018-05" db="EMBL/GenBank/DDBJ databases">
        <authorList>
            <person name="Lanie J.A."/>
            <person name="Ng W.-L."/>
            <person name="Kazmierczak K.M."/>
            <person name="Andrzejewski T.M."/>
            <person name="Davidsen T.M."/>
            <person name="Wayne K.J."/>
            <person name="Tettelin H."/>
            <person name="Glass J.I."/>
            <person name="Rusch D."/>
            <person name="Podicherti R."/>
            <person name="Tsui H.-C.T."/>
            <person name="Winkler M.E."/>
        </authorList>
    </citation>
    <scope>NUCLEOTIDE SEQUENCE</scope>
</reference>
<feature type="transmembrane region" description="Helical" evidence="1">
    <location>
        <begin position="63"/>
        <end position="86"/>
    </location>
</feature>
<proteinExistence type="predicted"/>
<keyword evidence="1" id="KW-0472">Membrane</keyword>
<dbReference type="PANTHER" id="PTHR43318:SF2">
    <property type="entry name" value="UDP-N-ACETYLGLUCOSAMINE 4,6-DEHYDRATASE (INVERTING)"/>
    <property type="match status" value="1"/>
</dbReference>
<accession>A0A383DHL9</accession>
<sequence>MLIDSAFLILVLLLSFTVRLGHWYWPGNDLIWTIFGSPIIAVPILIWFGLYKEIIRYIGLNMLWVVAQAISLYALVWGIVGLMAAVEGMPRSVVFINWLFAFVTIGGLRMAGRWFFSKENTNNNIKCKNVVIYGAGSAGRQLSIALSQSSEYNPVAFIDDSSDLQKHSIGGIEIIAPAN</sequence>
<name>A0A383DHL9_9ZZZZ</name>
<organism evidence="2">
    <name type="scientific">marine metagenome</name>
    <dbReference type="NCBI Taxonomy" id="408172"/>
    <lineage>
        <taxon>unclassified sequences</taxon>
        <taxon>metagenomes</taxon>
        <taxon>ecological metagenomes</taxon>
    </lineage>
</organism>
<dbReference type="Gene3D" id="3.40.50.720">
    <property type="entry name" value="NAD(P)-binding Rossmann-like Domain"/>
    <property type="match status" value="1"/>
</dbReference>
<dbReference type="PANTHER" id="PTHR43318">
    <property type="entry name" value="UDP-N-ACETYLGLUCOSAMINE 4,6-DEHYDRATASE"/>
    <property type="match status" value="1"/>
</dbReference>
<dbReference type="SUPFAM" id="SSF53335">
    <property type="entry name" value="S-adenosyl-L-methionine-dependent methyltransferases"/>
    <property type="match status" value="1"/>
</dbReference>
<feature type="transmembrane region" description="Helical" evidence="1">
    <location>
        <begin position="31"/>
        <end position="51"/>
    </location>
</feature>
<evidence type="ECO:0000256" key="1">
    <source>
        <dbReference type="SAM" id="Phobius"/>
    </source>
</evidence>
<keyword evidence="1" id="KW-1133">Transmembrane helix</keyword>
<feature type="transmembrane region" description="Helical" evidence="1">
    <location>
        <begin position="92"/>
        <end position="111"/>
    </location>
</feature>
<dbReference type="InterPro" id="IPR029063">
    <property type="entry name" value="SAM-dependent_MTases_sf"/>
</dbReference>
<dbReference type="EMBL" id="UINC01217232">
    <property type="protein sequence ID" value="SVE43745.1"/>
    <property type="molecule type" value="Genomic_DNA"/>
</dbReference>
<feature type="non-terminal residue" evidence="2">
    <location>
        <position position="179"/>
    </location>
</feature>
<dbReference type="AlphaFoldDB" id="A0A383DHL9"/>
<gene>
    <name evidence="2" type="ORF">METZ01_LOCUS496599</name>
</gene>